<dbReference type="Pfam" id="PF07694">
    <property type="entry name" value="5TM-5TMR_LYT"/>
    <property type="match status" value="1"/>
</dbReference>
<dbReference type="SMART" id="SM00387">
    <property type="entry name" value="HATPase_c"/>
    <property type="match status" value="1"/>
</dbReference>
<keyword evidence="6" id="KW-0808">Transferase</keyword>
<keyword evidence="12" id="KW-0902">Two-component regulatory system</keyword>
<evidence type="ECO:0000256" key="11">
    <source>
        <dbReference type="ARBA" id="ARBA00022989"/>
    </source>
</evidence>
<keyword evidence="13 14" id="KW-0472">Membrane</keyword>
<organism evidence="16 17">
    <name type="scientific">Salipaludibacillus aurantiacus</name>
    <dbReference type="NCBI Taxonomy" id="1601833"/>
    <lineage>
        <taxon>Bacteria</taxon>
        <taxon>Bacillati</taxon>
        <taxon>Bacillota</taxon>
        <taxon>Bacilli</taxon>
        <taxon>Bacillales</taxon>
        <taxon>Bacillaceae</taxon>
    </lineage>
</organism>
<evidence type="ECO:0000256" key="5">
    <source>
        <dbReference type="ARBA" id="ARBA00022553"/>
    </source>
</evidence>
<dbReference type="STRING" id="1601833.SAMN05518684_1208"/>
<evidence type="ECO:0000256" key="3">
    <source>
        <dbReference type="ARBA" id="ARBA00012438"/>
    </source>
</evidence>
<feature type="transmembrane region" description="Helical" evidence="14">
    <location>
        <begin position="100"/>
        <end position="119"/>
    </location>
</feature>
<keyword evidence="8" id="KW-0547">Nucleotide-binding</keyword>
<comment type="subcellular location">
    <subcellularLocation>
        <location evidence="2">Cell membrane</location>
        <topology evidence="2">Multi-pass membrane protein</topology>
    </subcellularLocation>
</comment>
<keyword evidence="11 14" id="KW-1133">Transmembrane helix</keyword>
<dbReference type="SUPFAM" id="SSF47384">
    <property type="entry name" value="Homodimeric domain of signal transducing histidine kinase"/>
    <property type="match status" value="1"/>
</dbReference>
<dbReference type="InterPro" id="IPR003661">
    <property type="entry name" value="HisK_dim/P_dom"/>
</dbReference>
<dbReference type="InterPro" id="IPR005467">
    <property type="entry name" value="His_kinase_dom"/>
</dbReference>
<evidence type="ECO:0000256" key="1">
    <source>
        <dbReference type="ARBA" id="ARBA00000085"/>
    </source>
</evidence>
<evidence type="ECO:0000256" key="9">
    <source>
        <dbReference type="ARBA" id="ARBA00022777"/>
    </source>
</evidence>
<keyword evidence="17" id="KW-1185">Reference proteome</keyword>
<evidence type="ECO:0000259" key="15">
    <source>
        <dbReference type="PROSITE" id="PS50109"/>
    </source>
</evidence>
<dbReference type="PROSITE" id="PS50109">
    <property type="entry name" value="HIS_KIN"/>
    <property type="match status" value="1"/>
</dbReference>
<dbReference type="PRINTS" id="PR00344">
    <property type="entry name" value="BCTRLSENSOR"/>
</dbReference>
<feature type="transmembrane region" description="Helical" evidence="14">
    <location>
        <begin position="7"/>
        <end position="24"/>
    </location>
</feature>
<dbReference type="OrthoDB" id="9815750at2"/>
<keyword evidence="4" id="KW-1003">Cell membrane</keyword>
<dbReference type="Proteomes" id="UP000198571">
    <property type="component" value="Unassembled WGS sequence"/>
</dbReference>
<dbReference type="GO" id="GO:0000155">
    <property type="term" value="F:phosphorelay sensor kinase activity"/>
    <property type="evidence" value="ECO:0007669"/>
    <property type="project" value="InterPro"/>
</dbReference>
<keyword evidence="9 16" id="KW-0418">Kinase</keyword>
<protein>
    <recommendedName>
        <fullName evidence="3">histidine kinase</fullName>
        <ecNumber evidence="3">2.7.13.3</ecNumber>
    </recommendedName>
</protein>
<dbReference type="InterPro" id="IPR011620">
    <property type="entry name" value="Sig_transdc_His_kinase_LytS_TM"/>
</dbReference>
<name>A0A1H9WUJ4_9BACI</name>
<evidence type="ECO:0000256" key="6">
    <source>
        <dbReference type="ARBA" id="ARBA00022679"/>
    </source>
</evidence>
<dbReference type="PANTHER" id="PTHR43065:SF46">
    <property type="entry name" value="C4-DICARBOXYLATE TRANSPORT SENSOR PROTEIN DCTB"/>
    <property type="match status" value="1"/>
</dbReference>
<dbReference type="GO" id="GO:0005524">
    <property type="term" value="F:ATP binding"/>
    <property type="evidence" value="ECO:0007669"/>
    <property type="project" value="UniProtKB-KW"/>
</dbReference>
<evidence type="ECO:0000256" key="7">
    <source>
        <dbReference type="ARBA" id="ARBA00022692"/>
    </source>
</evidence>
<dbReference type="AlphaFoldDB" id="A0A1H9WUJ4"/>
<feature type="transmembrane region" description="Helical" evidence="14">
    <location>
        <begin position="131"/>
        <end position="152"/>
    </location>
</feature>
<accession>A0A1H9WUJ4</accession>
<evidence type="ECO:0000256" key="14">
    <source>
        <dbReference type="SAM" id="Phobius"/>
    </source>
</evidence>
<dbReference type="EC" id="2.7.13.3" evidence="3"/>
<dbReference type="CDD" id="cd00082">
    <property type="entry name" value="HisKA"/>
    <property type="match status" value="1"/>
</dbReference>
<keyword evidence="7 14" id="KW-0812">Transmembrane</keyword>
<keyword evidence="10" id="KW-0067">ATP-binding</keyword>
<evidence type="ECO:0000256" key="8">
    <source>
        <dbReference type="ARBA" id="ARBA00022741"/>
    </source>
</evidence>
<evidence type="ECO:0000256" key="13">
    <source>
        <dbReference type="ARBA" id="ARBA00023136"/>
    </source>
</evidence>
<dbReference type="InterPro" id="IPR004358">
    <property type="entry name" value="Sig_transdc_His_kin-like_C"/>
</dbReference>
<evidence type="ECO:0000313" key="17">
    <source>
        <dbReference type="Proteomes" id="UP000198571"/>
    </source>
</evidence>
<evidence type="ECO:0000256" key="4">
    <source>
        <dbReference type="ARBA" id="ARBA00022475"/>
    </source>
</evidence>
<dbReference type="InterPro" id="IPR036890">
    <property type="entry name" value="HATPase_C_sf"/>
</dbReference>
<dbReference type="RefSeq" id="WP_093055236.1">
    <property type="nucleotide sequence ID" value="NZ_FOGT01000020.1"/>
</dbReference>
<dbReference type="SMART" id="SM00388">
    <property type="entry name" value="HisKA"/>
    <property type="match status" value="1"/>
</dbReference>
<evidence type="ECO:0000256" key="12">
    <source>
        <dbReference type="ARBA" id="ARBA00023012"/>
    </source>
</evidence>
<evidence type="ECO:0000256" key="10">
    <source>
        <dbReference type="ARBA" id="ARBA00022840"/>
    </source>
</evidence>
<dbReference type="GO" id="GO:0071555">
    <property type="term" value="P:cell wall organization"/>
    <property type="evidence" value="ECO:0007669"/>
    <property type="project" value="InterPro"/>
</dbReference>
<feature type="transmembrane region" description="Helical" evidence="14">
    <location>
        <begin position="164"/>
        <end position="183"/>
    </location>
</feature>
<feature type="transmembrane region" description="Helical" evidence="14">
    <location>
        <begin position="36"/>
        <end position="54"/>
    </location>
</feature>
<dbReference type="GO" id="GO:0005886">
    <property type="term" value="C:plasma membrane"/>
    <property type="evidence" value="ECO:0007669"/>
    <property type="project" value="UniProtKB-SubCell"/>
</dbReference>
<evidence type="ECO:0000256" key="2">
    <source>
        <dbReference type="ARBA" id="ARBA00004651"/>
    </source>
</evidence>
<dbReference type="InterPro" id="IPR003594">
    <property type="entry name" value="HATPase_dom"/>
</dbReference>
<dbReference type="Gene3D" id="3.30.565.10">
    <property type="entry name" value="Histidine kinase-like ATPase, C-terminal domain"/>
    <property type="match status" value="1"/>
</dbReference>
<dbReference type="SUPFAM" id="SSF55874">
    <property type="entry name" value="ATPase domain of HSP90 chaperone/DNA topoisomerase II/histidine kinase"/>
    <property type="match status" value="1"/>
</dbReference>
<gene>
    <name evidence="16" type="ORF">SAMN05518684_1208</name>
</gene>
<reference evidence="17" key="1">
    <citation type="submission" date="2016-10" db="EMBL/GenBank/DDBJ databases">
        <authorList>
            <person name="Varghese N."/>
            <person name="Submissions S."/>
        </authorList>
    </citation>
    <scope>NUCLEOTIDE SEQUENCE [LARGE SCALE GENOMIC DNA]</scope>
    <source>
        <strain evidence="17">S9</strain>
    </source>
</reference>
<dbReference type="Gene3D" id="1.10.287.130">
    <property type="match status" value="1"/>
</dbReference>
<dbReference type="Pfam" id="PF02518">
    <property type="entry name" value="HATPase_c"/>
    <property type="match status" value="1"/>
</dbReference>
<dbReference type="InterPro" id="IPR036097">
    <property type="entry name" value="HisK_dim/P_sf"/>
</dbReference>
<proteinExistence type="predicted"/>
<dbReference type="EMBL" id="FOGT01000020">
    <property type="protein sequence ID" value="SES37459.1"/>
    <property type="molecule type" value="Genomic_DNA"/>
</dbReference>
<sequence>MFSFDNYLFSLLVVLVPVFVYFAYLYKRDFFKEHSVVFGLLCCLAIIMSMSYPLELETGYIFDLRTIPWLLAFFYGGLKMGMAATAVLIIYRLFIGLDEGFFIVLVSYVLGSGAIIFFLNKYKEGMLKERIKISVYLTLLNNVLILTGIYFFMENVSRDVLPGFFAYFMLSHLVTMILVVFIIETLKEKEQNKIALQQTERVRLIGEMAASVAHEIRNPLTVVKGFVHILKNEENLTDKQKSSLKLMDSELERAEKIITDYLSLAKSEKKNATEIDIREIIKNTADVVEPYALMNGTTITNCVDSPYYVRGNASDLGQVFLNLFKNGIEAIDGKGTITVNAVKNGDVVEITICDTGRGMSEEEIKRLGTPFYTTKDQGTGMGTMLCYKIIDNLNGQIKVKSTRGEGTAFNISLPLCKKQK</sequence>
<evidence type="ECO:0000313" key="16">
    <source>
        <dbReference type="EMBL" id="SES37459.1"/>
    </source>
</evidence>
<feature type="domain" description="Histidine kinase" evidence="15">
    <location>
        <begin position="211"/>
        <end position="417"/>
    </location>
</feature>
<feature type="transmembrane region" description="Helical" evidence="14">
    <location>
        <begin position="66"/>
        <end position="94"/>
    </location>
</feature>
<comment type="catalytic activity">
    <reaction evidence="1">
        <text>ATP + protein L-histidine = ADP + protein N-phospho-L-histidine.</text>
        <dbReference type="EC" id="2.7.13.3"/>
    </reaction>
</comment>
<dbReference type="PANTHER" id="PTHR43065">
    <property type="entry name" value="SENSOR HISTIDINE KINASE"/>
    <property type="match status" value="1"/>
</dbReference>
<keyword evidence="5" id="KW-0597">Phosphoprotein</keyword>
<dbReference type="Pfam" id="PF00512">
    <property type="entry name" value="HisKA"/>
    <property type="match status" value="1"/>
</dbReference>